<organism evidence="1 2">
    <name type="scientific">Cicer arietinum</name>
    <name type="common">Chickpea</name>
    <name type="synonym">Garbanzo</name>
    <dbReference type="NCBI Taxonomy" id="3827"/>
    <lineage>
        <taxon>Eukaryota</taxon>
        <taxon>Viridiplantae</taxon>
        <taxon>Streptophyta</taxon>
        <taxon>Embryophyta</taxon>
        <taxon>Tracheophyta</taxon>
        <taxon>Spermatophyta</taxon>
        <taxon>Magnoliopsida</taxon>
        <taxon>eudicotyledons</taxon>
        <taxon>Gunneridae</taxon>
        <taxon>Pentapetalae</taxon>
        <taxon>rosids</taxon>
        <taxon>fabids</taxon>
        <taxon>Fabales</taxon>
        <taxon>Fabaceae</taxon>
        <taxon>Papilionoideae</taxon>
        <taxon>50 kb inversion clade</taxon>
        <taxon>NPAAA clade</taxon>
        <taxon>Hologalegina</taxon>
        <taxon>IRL clade</taxon>
        <taxon>Cicereae</taxon>
        <taxon>Cicer</taxon>
    </lineage>
</organism>
<reference evidence="1" key="1">
    <citation type="journal article" date="2013" name="Nat. Biotechnol.">
        <title>Draft genome sequence of chickpea (Cicer arietinum) provides a resource for trait improvement.</title>
        <authorList>
            <person name="Varshney R.K."/>
            <person name="Song C."/>
            <person name="Saxena R.K."/>
            <person name="Azam S."/>
            <person name="Yu S."/>
            <person name="Sharpe A.G."/>
            <person name="Cannon S."/>
            <person name="Baek J."/>
            <person name="Rosen B.D."/>
            <person name="Tar'an B."/>
            <person name="Millan T."/>
            <person name="Zhang X."/>
            <person name="Ramsay L.D."/>
            <person name="Iwata A."/>
            <person name="Wang Y."/>
            <person name="Nelson W."/>
            <person name="Farmer A.D."/>
            <person name="Gaur P.M."/>
            <person name="Soderlund C."/>
            <person name="Penmetsa R.V."/>
            <person name="Xu C."/>
            <person name="Bharti A.K."/>
            <person name="He W."/>
            <person name="Winter P."/>
            <person name="Zhao S."/>
            <person name="Hane J.K."/>
            <person name="Carrasquilla-Garcia N."/>
            <person name="Condie J.A."/>
            <person name="Upadhyaya H.D."/>
            <person name="Luo M.C."/>
            <person name="Thudi M."/>
            <person name="Gowda C.L."/>
            <person name="Singh N.P."/>
            <person name="Lichtenzveig J."/>
            <person name="Gali K.K."/>
            <person name="Rubio J."/>
            <person name="Nadarajan N."/>
            <person name="Dolezel J."/>
            <person name="Bansal K.C."/>
            <person name="Xu X."/>
            <person name="Edwards D."/>
            <person name="Zhang G."/>
            <person name="Kahl G."/>
            <person name="Gil J."/>
            <person name="Singh K.B."/>
            <person name="Datta S.K."/>
            <person name="Jackson S.A."/>
            <person name="Wang J."/>
            <person name="Cook D.R."/>
        </authorList>
    </citation>
    <scope>NUCLEOTIDE SEQUENCE [LARGE SCALE GENOMIC DNA]</scope>
    <source>
        <strain evidence="1">cv. CDC Frontier</strain>
    </source>
</reference>
<proteinExistence type="predicted"/>
<name>A0A3Q7X7N1_CICAR</name>
<protein>
    <submittedName>
        <fullName evidence="2">Uncharacterized protein LOC113786306</fullName>
    </submittedName>
</protein>
<dbReference type="RefSeq" id="XP_027189654.1">
    <property type="nucleotide sequence ID" value="XM_027333853.1"/>
</dbReference>
<keyword evidence="1" id="KW-1185">Reference proteome</keyword>
<dbReference type="OrthoDB" id="1751703at2759"/>
<accession>A0A3Q7X7N1</accession>
<dbReference type="AlphaFoldDB" id="A0A3Q7X7N1"/>
<dbReference type="Proteomes" id="UP000087171">
    <property type="component" value="Chromosome Ca4"/>
</dbReference>
<evidence type="ECO:0000313" key="1">
    <source>
        <dbReference type="Proteomes" id="UP000087171"/>
    </source>
</evidence>
<sequence length="108" mass="11870">MVYKVGVENKAADALSRQLEDADLKTLASYPIRQQSKEVHEGDLLFYNGRLVLSGKSPLILMLLKEFHASPTGGHSGFCAHTGMKGMVQDFVKSCDVCHRNKYVGTSP</sequence>
<reference evidence="2" key="2">
    <citation type="submission" date="2025-08" db="UniProtKB">
        <authorList>
            <consortium name="RefSeq"/>
        </authorList>
    </citation>
    <scope>IDENTIFICATION</scope>
    <source>
        <tissue evidence="2">Etiolated seedlings</tissue>
    </source>
</reference>
<gene>
    <name evidence="2" type="primary">LOC113786306</name>
</gene>
<evidence type="ECO:0000313" key="2">
    <source>
        <dbReference type="RefSeq" id="XP_027189654.1"/>
    </source>
</evidence>